<name>A0A377Q8F5_9NEIS</name>
<dbReference type="AlphaFoldDB" id="A0A377Q8F5"/>
<dbReference type="Pfam" id="PF24154">
    <property type="entry name" value="Tis1_ImmP"/>
    <property type="match status" value="1"/>
</dbReference>
<dbReference type="Proteomes" id="UP000295794">
    <property type="component" value="Unassembled WGS sequence"/>
</dbReference>
<gene>
    <name evidence="2" type="ORF">EV682_103405</name>
    <name evidence="1" type="ORF">NCTC11159_02179</name>
</gene>
<protein>
    <submittedName>
        <fullName evidence="1">Uncharacterized protein</fullName>
    </submittedName>
</protein>
<dbReference type="EMBL" id="UGHR01000001">
    <property type="protein sequence ID" value="STQ91107.1"/>
    <property type="molecule type" value="Genomic_DNA"/>
</dbReference>
<dbReference type="EMBL" id="SMBT01000003">
    <property type="protein sequence ID" value="TCU88821.1"/>
    <property type="molecule type" value="Genomic_DNA"/>
</dbReference>
<keyword evidence="4" id="KW-1185">Reference proteome</keyword>
<dbReference type="InterPro" id="IPR056206">
    <property type="entry name" value="Tis1_ImmP"/>
</dbReference>
<evidence type="ECO:0000313" key="1">
    <source>
        <dbReference type="EMBL" id="STQ91107.1"/>
    </source>
</evidence>
<evidence type="ECO:0000313" key="2">
    <source>
        <dbReference type="EMBL" id="TCU88821.1"/>
    </source>
</evidence>
<dbReference type="OrthoDB" id="7573881at2"/>
<proteinExistence type="predicted"/>
<dbReference type="Proteomes" id="UP000255108">
    <property type="component" value="Unassembled WGS sequence"/>
</dbReference>
<evidence type="ECO:0000313" key="3">
    <source>
        <dbReference type="Proteomes" id="UP000255108"/>
    </source>
</evidence>
<evidence type="ECO:0000313" key="4">
    <source>
        <dbReference type="Proteomes" id="UP000295794"/>
    </source>
</evidence>
<accession>A0A377Q8F5</accession>
<reference evidence="2 4" key="2">
    <citation type="submission" date="2019-03" db="EMBL/GenBank/DDBJ databases">
        <title>Genomic Encyclopedia of Type Strains, Phase IV (KMG-IV): sequencing the most valuable type-strain genomes for metagenomic binning, comparative biology and taxonomic classification.</title>
        <authorList>
            <person name="Goeker M."/>
        </authorList>
    </citation>
    <scope>NUCLEOTIDE SEQUENCE [LARGE SCALE GENOMIC DNA]</scope>
    <source>
        <strain evidence="2 4">DSM 3764</strain>
    </source>
</reference>
<reference evidence="1 3" key="1">
    <citation type="submission" date="2018-06" db="EMBL/GenBank/DDBJ databases">
        <authorList>
            <consortium name="Pathogen Informatics"/>
            <person name="Doyle S."/>
        </authorList>
    </citation>
    <scope>NUCLEOTIDE SEQUENCE [LARGE SCALE GENOMIC DNA]</scope>
    <source>
        <strain evidence="1 3">NCTC11159</strain>
    </source>
</reference>
<sequence>MGIEKGVTFTIRDVYIDYEYEEVMFRWDHVSQKTYVKFYGESEKHTPVDHKNRLFNDALLSGNEISKEQYENGRVR</sequence>
<organism evidence="1 3">
    <name type="scientific">Iodobacter fluviatilis</name>
    <dbReference type="NCBI Taxonomy" id="537"/>
    <lineage>
        <taxon>Bacteria</taxon>
        <taxon>Pseudomonadati</taxon>
        <taxon>Pseudomonadota</taxon>
        <taxon>Betaproteobacteria</taxon>
        <taxon>Neisseriales</taxon>
        <taxon>Chitinibacteraceae</taxon>
        <taxon>Iodobacter</taxon>
    </lineage>
</organism>
<dbReference type="RefSeq" id="WP_115227354.1">
    <property type="nucleotide sequence ID" value="NZ_CAWOLO010000003.1"/>
</dbReference>